<evidence type="ECO:0000256" key="1">
    <source>
        <dbReference type="PROSITE-ProRule" id="PRU00206"/>
    </source>
</evidence>
<feature type="compositionally biased region" description="Acidic residues" evidence="2">
    <location>
        <begin position="323"/>
        <end position="340"/>
    </location>
</feature>
<dbReference type="EMBL" id="REGW02000022">
    <property type="protein sequence ID" value="KAE8279976.1"/>
    <property type="molecule type" value="Genomic_DNA"/>
</dbReference>
<keyword evidence="4" id="KW-0732">Signal</keyword>
<keyword evidence="6" id="KW-0675">Receptor</keyword>
<accession>A0A6G0HLX9</accession>
<dbReference type="GO" id="GO:0045780">
    <property type="term" value="P:positive regulation of bone resorption"/>
    <property type="evidence" value="ECO:0007669"/>
    <property type="project" value="TreeGrafter"/>
</dbReference>
<feature type="compositionally biased region" description="Low complexity" evidence="2">
    <location>
        <begin position="485"/>
        <end position="501"/>
    </location>
</feature>
<dbReference type="SMART" id="SM00208">
    <property type="entry name" value="TNFR"/>
    <property type="match status" value="2"/>
</dbReference>
<sequence>MRLIFSTSWIVRGWITCVLVTFYAQNAVTKSLQCEETHYLKNNRCCKKCEPGLRVFADCTDSHPTICNKCNRGEYQPGWTSEQRCLQQKFCDPVKGFMVRPENPVAEEPCRCVPSLQCYPINCEYCEAIPTCSAGYGLEVEPESTNGRKICVACKKGFFAENGAEQCKQWTNCKAEGRSEIQPGSTQADAVCGPPVSGAAPSWVIVSVLSVITVLCLLILLLFCYKDKLKLLSVNLRSCVQNLKRTRIQQETLAPLYHSGAGGGCPGGPKCTPCETTKLICQAPHSPTDETFPTSVPDIKVSLPLTGELTEVEGTKGKTAMEDQSEGSGEPEEVSEEEEVVSVSPLLAGSCVCVIPVREPLEVGENEDCSQAVSPGTPATCSCGGLDGDESSKEEKSESIRPDNGGEKSDGNQDDRMVLSKSDTGVQSLVSLSPPLLHTSSVIPPPSPLPELCLPLSQVQARSEFKPHLTDRSLVKQEELYRLMSTDSTSTENSTTSPMTSVSPLMTSPSVGDLYLDKSPEGSSPEQGQGLSWGDSRGNKLSSVESELECTPESLHSQLAEQTLTSGQVSGNHNTTFISSGQVMNFSGDVIVVYVSQTSLGSDGAGQDDAFGSPVQEEANETAPFFQSCLRSQGDSISHSTLPEETLPVQEVMAERSRGK</sequence>
<evidence type="ECO:0000256" key="4">
    <source>
        <dbReference type="SAM" id="SignalP"/>
    </source>
</evidence>
<feature type="region of interest" description="Disordered" evidence="2">
    <location>
        <begin position="484"/>
        <end position="551"/>
    </location>
</feature>
<feature type="compositionally biased region" description="Polar residues" evidence="2">
    <location>
        <begin position="634"/>
        <end position="643"/>
    </location>
</feature>
<dbReference type="GO" id="GO:0070555">
    <property type="term" value="P:response to interleukin-1"/>
    <property type="evidence" value="ECO:0007669"/>
    <property type="project" value="TreeGrafter"/>
</dbReference>
<dbReference type="Gene3D" id="2.10.50.10">
    <property type="entry name" value="Tumor Necrosis Factor Receptor, subunit A, domain 2"/>
    <property type="match status" value="2"/>
</dbReference>
<keyword evidence="3" id="KW-0472">Membrane</keyword>
<keyword evidence="1" id="KW-1015">Disulfide bond</keyword>
<evidence type="ECO:0000259" key="5">
    <source>
        <dbReference type="PROSITE" id="PS50050"/>
    </source>
</evidence>
<comment type="caution">
    <text evidence="1">Lacks conserved residue(s) required for the propagation of feature annotation.</text>
</comment>
<feature type="transmembrane region" description="Helical" evidence="3">
    <location>
        <begin position="203"/>
        <end position="225"/>
    </location>
</feature>
<comment type="caution">
    <text evidence="6">The sequence shown here is derived from an EMBL/GenBank/DDBJ whole genome shotgun (WGS) entry which is preliminary data.</text>
</comment>
<feature type="compositionally biased region" description="Polar residues" evidence="2">
    <location>
        <begin position="521"/>
        <end position="530"/>
    </location>
</feature>
<feature type="region of interest" description="Disordered" evidence="2">
    <location>
        <begin position="634"/>
        <end position="660"/>
    </location>
</feature>
<evidence type="ECO:0000256" key="3">
    <source>
        <dbReference type="SAM" id="Phobius"/>
    </source>
</evidence>
<feature type="repeat" description="TNFR-Cys" evidence="1">
    <location>
        <begin position="33"/>
        <end position="67"/>
    </location>
</feature>
<feature type="compositionally biased region" description="Basic and acidic residues" evidence="2">
    <location>
        <begin position="390"/>
        <end position="418"/>
    </location>
</feature>
<feature type="disulfide bond" evidence="1">
    <location>
        <begin position="49"/>
        <end position="67"/>
    </location>
</feature>
<feature type="compositionally biased region" description="Polar residues" evidence="2">
    <location>
        <begin position="369"/>
        <end position="380"/>
    </location>
</feature>
<dbReference type="PANTHER" id="PTHR47134">
    <property type="entry name" value="TUMOR NECROSIS FACTOR RECEPTOR SUPERFAMILY MEMBER 11A"/>
    <property type="match status" value="1"/>
</dbReference>
<feature type="disulfide bond" evidence="1">
    <location>
        <begin position="46"/>
        <end position="59"/>
    </location>
</feature>
<evidence type="ECO:0000313" key="6">
    <source>
        <dbReference type="EMBL" id="KAE8279976.1"/>
    </source>
</evidence>
<organism evidence="6 7">
    <name type="scientific">Larimichthys crocea</name>
    <name type="common">Large yellow croaker</name>
    <name type="synonym">Pseudosciaena crocea</name>
    <dbReference type="NCBI Taxonomy" id="215358"/>
    <lineage>
        <taxon>Eukaryota</taxon>
        <taxon>Metazoa</taxon>
        <taxon>Chordata</taxon>
        <taxon>Craniata</taxon>
        <taxon>Vertebrata</taxon>
        <taxon>Euteleostomi</taxon>
        <taxon>Actinopterygii</taxon>
        <taxon>Neopterygii</taxon>
        <taxon>Teleostei</taxon>
        <taxon>Neoteleostei</taxon>
        <taxon>Acanthomorphata</taxon>
        <taxon>Eupercaria</taxon>
        <taxon>Sciaenidae</taxon>
        <taxon>Larimichthys</taxon>
    </lineage>
</organism>
<dbReference type="AlphaFoldDB" id="A0A6G0HLX9"/>
<dbReference type="GO" id="GO:0009897">
    <property type="term" value="C:external side of plasma membrane"/>
    <property type="evidence" value="ECO:0007669"/>
    <property type="project" value="TreeGrafter"/>
</dbReference>
<evidence type="ECO:0000313" key="7">
    <source>
        <dbReference type="Proteomes" id="UP000424527"/>
    </source>
</evidence>
<reference evidence="6 7" key="1">
    <citation type="submission" date="2019-07" db="EMBL/GenBank/DDBJ databases">
        <title>Chromosome genome assembly for large yellow croaker.</title>
        <authorList>
            <person name="Xiao S."/>
        </authorList>
    </citation>
    <scope>NUCLEOTIDE SEQUENCE [LARGE SCALE GENOMIC DNA]</scope>
    <source>
        <strain evidence="6">JMULYC20181020</strain>
        <tissue evidence="6">Muscle</tissue>
    </source>
</reference>
<keyword evidence="3" id="KW-1133">Transmembrane helix</keyword>
<feature type="chain" id="PRO_5026149705" evidence="4">
    <location>
        <begin position="30"/>
        <end position="660"/>
    </location>
</feature>
<keyword evidence="3" id="KW-0812">Transmembrane</keyword>
<gene>
    <name evidence="6" type="ORF">D5F01_LYC22111</name>
</gene>
<proteinExistence type="predicted"/>
<feature type="domain" description="TNFR-Cys" evidence="5">
    <location>
        <begin position="33"/>
        <end position="67"/>
    </location>
</feature>
<dbReference type="GO" id="GO:0005031">
    <property type="term" value="F:tumor necrosis factor receptor activity"/>
    <property type="evidence" value="ECO:0007669"/>
    <property type="project" value="TreeGrafter"/>
</dbReference>
<dbReference type="GO" id="GO:0019955">
    <property type="term" value="F:cytokine binding"/>
    <property type="evidence" value="ECO:0007669"/>
    <property type="project" value="TreeGrafter"/>
</dbReference>
<dbReference type="GO" id="GO:0001503">
    <property type="term" value="P:ossification"/>
    <property type="evidence" value="ECO:0007669"/>
    <property type="project" value="TreeGrafter"/>
</dbReference>
<dbReference type="PROSITE" id="PS00652">
    <property type="entry name" value="TNFR_NGFR_1"/>
    <property type="match status" value="1"/>
</dbReference>
<feature type="signal peptide" evidence="4">
    <location>
        <begin position="1"/>
        <end position="29"/>
    </location>
</feature>
<dbReference type="PROSITE" id="PS50050">
    <property type="entry name" value="TNFR_NGFR_2"/>
    <property type="match status" value="1"/>
</dbReference>
<keyword evidence="7" id="KW-1185">Reference proteome</keyword>
<dbReference type="InterPro" id="IPR001368">
    <property type="entry name" value="TNFR/NGFR_Cys_rich_reg"/>
</dbReference>
<dbReference type="SUPFAM" id="SSF57586">
    <property type="entry name" value="TNF receptor-like"/>
    <property type="match status" value="1"/>
</dbReference>
<dbReference type="GO" id="GO:0072674">
    <property type="term" value="P:multinuclear osteoclast differentiation"/>
    <property type="evidence" value="ECO:0007669"/>
    <property type="project" value="TreeGrafter"/>
</dbReference>
<feature type="region of interest" description="Disordered" evidence="2">
    <location>
        <begin position="368"/>
        <end position="418"/>
    </location>
</feature>
<feature type="region of interest" description="Disordered" evidence="2">
    <location>
        <begin position="307"/>
        <end position="341"/>
    </location>
</feature>
<dbReference type="PANTHER" id="PTHR47134:SF1">
    <property type="entry name" value="TUMOR NECROSIS FACTOR RECEPTOR SUPERFAMILY MEMBER 11A"/>
    <property type="match status" value="1"/>
</dbReference>
<protein>
    <submittedName>
        <fullName evidence="6">Tumor necrosis factor receptor superfamily member 11A Osteoclast differentiation factor receptor</fullName>
    </submittedName>
</protein>
<dbReference type="Proteomes" id="UP000424527">
    <property type="component" value="Unassembled WGS sequence"/>
</dbReference>
<evidence type="ECO:0000256" key="2">
    <source>
        <dbReference type="SAM" id="MobiDB-lite"/>
    </source>
</evidence>
<dbReference type="InterPro" id="IPR053075">
    <property type="entry name" value="TNFRSF11A"/>
</dbReference>
<name>A0A6G0HLX9_LARCR</name>